<accession>A0A921KN92</accession>
<dbReference type="Pfam" id="PF14196">
    <property type="entry name" value="ATC_hydrolase"/>
    <property type="match status" value="1"/>
</dbReference>
<reference evidence="1" key="2">
    <citation type="submission" date="2021-09" db="EMBL/GenBank/DDBJ databases">
        <authorList>
            <person name="Gilroy R."/>
        </authorList>
    </citation>
    <scope>NUCLEOTIDE SEQUENCE</scope>
    <source>
        <strain evidence="1">CHK124-7917</strain>
    </source>
</reference>
<name>A0A921KN92_9ACTN</name>
<gene>
    <name evidence="1" type="ORF">K8U72_07360</name>
</gene>
<comment type="caution">
    <text evidence="1">The sequence shown here is derived from an EMBL/GenBank/DDBJ whole genome shotgun (WGS) entry which is preliminary data.</text>
</comment>
<evidence type="ECO:0000313" key="2">
    <source>
        <dbReference type="Proteomes" id="UP000697330"/>
    </source>
</evidence>
<evidence type="ECO:0000313" key="1">
    <source>
        <dbReference type="EMBL" id="HJF45581.1"/>
    </source>
</evidence>
<dbReference type="RefSeq" id="WP_075279143.1">
    <property type="nucleotide sequence ID" value="NZ_CAUWLO010000001.1"/>
</dbReference>
<dbReference type="GO" id="GO:0016787">
    <property type="term" value="F:hydrolase activity"/>
    <property type="evidence" value="ECO:0007669"/>
    <property type="project" value="UniProtKB-KW"/>
</dbReference>
<sequence length="166" mass="18632">MSDKQTFTREEYLKDVRAANGTRAQWFHLMLQEAEKHGIDPDEFCEATIYAFGVERGRKYGVCGGNPGKMAEMLYNSNGQDVFEMELVEKSDERGLLRFHHCPLAATWRSMGLPEERVAELCRLACYSDHARADSAGVNLEFGAQIGAGDETCDLIFTPRAEKDGE</sequence>
<dbReference type="Proteomes" id="UP000697330">
    <property type="component" value="Unassembled WGS sequence"/>
</dbReference>
<proteinExistence type="predicted"/>
<dbReference type="AlphaFoldDB" id="A0A921KN92"/>
<dbReference type="EMBL" id="DYWQ01000108">
    <property type="protein sequence ID" value="HJF45581.1"/>
    <property type="molecule type" value="Genomic_DNA"/>
</dbReference>
<dbReference type="OrthoDB" id="5454254at2"/>
<reference evidence="1" key="1">
    <citation type="journal article" date="2021" name="PeerJ">
        <title>Extensive microbial diversity within the chicken gut microbiome revealed by metagenomics and culture.</title>
        <authorList>
            <person name="Gilroy R."/>
            <person name="Ravi A."/>
            <person name="Getino M."/>
            <person name="Pursley I."/>
            <person name="Horton D.L."/>
            <person name="Alikhan N.F."/>
            <person name="Baker D."/>
            <person name="Gharbi K."/>
            <person name="Hall N."/>
            <person name="Watson M."/>
            <person name="Adriaenssens E.M."/>
            <person name="Foster-Nyarko E."/>
            <person name="Jarju S."/>
            <person name="Secka A."/>
            <person name="Antonio M."/>
            <person name="Oren A."/>
            <person name="Chaudhuri R.R."/>
            <person name="La Ragione R."/>
            <person name="Hildebrand F."/>
            <person name="Pallen M.J."/>
        </authorList>
    </citation>
    <scope>NUCLEOTIDE SEQUENCE</scope>
    <source>
        <strain evidence="1">CHK124-7917</strain>
    </source>
</reference>
<dbReference type="InterPro" id="IPR026002">
    <property type="entry name" value="ATC_hydrolase-like"/>
</dbReference>
<organism evidence="1 2">
    <name type="scientific">Thermophilibacter provencensis</name>
    <dbReference type="NCBI Taxonomy" id="1852386"/>
    <lineage>
        <taxon>Bacteria</taxon>
        <taxon>Bacillati</taxon>
        <taxon>Actinomycetota</taxon>
        <taxon>Coriobacteriia</taxon>
        <taxon>Coriobacteriales</taxon>
        <taxon>Atopobiaceae</taxon>
        <taxon>Thermophilibacter</taxon>
    </lineage>
</organism>
<keyword evidence="1" id="KW-0378">Hydrolase</keyword>
<protein>
    <submittedName>
        <fullName evidence="1">L-2-amino-thiazoline-4-carboxylic acid hydrolase</fullName>
    </submittedName>
</protein>